<accession>A0A702KV22</accession>
<keyword evidence="1" id="KW-0472">Membrane</keyword>
<reference evidence="2" key="1">
    <citation type="journal article" date="2018" name="Genome Biol.">
        <title>SKESA: strategic k-mer extension for scrupulous assemblies.</title>
        <authorList>
            <person name="Souvorov A."/>
            <person name="Agarwala R."/>
            <person name="Lipman D.J."/>
        </authorList>
    </citation>
    <scope>NUCLEOTIDE SEQUENCE</scope>
    <source>
        <strain evidence="2">13-7331</strain>
    </source>
</reference>
<dbReference type="Pfam" id="PF24838">
    <property type="entry name" value="8xMP"/>
    <property type="match status" value="1"/>
</dbReference>
<evidence type="ECO:0000256" key="1">
    <source>
        <dbReference type="SAM" id="Phobius"/>
    </source>
</evidence>
<gene>
    <name evidence="2" type="ORF">G0D41_12395</name>
</gene>
<comment type="caution">
    <text evidence="2">The sequence shown here is derived from an EMBL/GenBank/DDBJ whole genome shotgun (WGS) entry which is preliminary data.</text>
</comment>
<evidence type="ECO:0000313" key="2">
    <source>
        <dbReference type="EMBL" id="HAC6947947.1"/>
    </source>
</evidence>
<dbReference type="AlphaFoldDB" id="A0A702KV22"/>
<feature type="transmembrane region" description="Helical" evidence="1">
    <location>
        <begin position="123"/>
        <end position="140"/>
    </location>
</feature>
<reference evidence="2" key="2">
    <citation type="submission" date="2018-07" db="EMBL/GenBank/DDBJ databases">
        <authorList>
            <consortium name="NCBI Pathogen Detection Project"/>
        </authorList>
    </citation>
    <scope>NUCLEOTIDE SEQUENCE</scope>
    <source>
        <strain evidence="2">13-7331</strain>
    </source>
</reference>
<keyword evidence="1" id="KW-0812">Transmembrane</keyword>
<keyword evidence="1" id="KW-1133">Transmembrane helix</keyword>
<feature type="transmembrane region" description="Helical" evidence="1">
    <location>
        <begin position="29"/>
        <end position="48"/>
    </location>
</feature>
<sequence length="160" mass="18628">MELKEKIDIYKLCIDMADKTSERRLKTNAFIIAINTGLISLNSYLSTAGLSQTAWSSIICLVCIIVNLYWMFLVSTYKKINEAKYKTINKIENDNNFPFKPFNEEYDYLKSKRYFHLTSIERLIPLTLIILNIIIILFTFNSETKPIPQTTIINIISERA</sequence>
<proteinExistence type="predicted"/>
<dbReference type="EMBL" id="DAAMJS010000005">
    <property type="protein sequence ID" value="HAC6947947.1"/>
    <property type="molecule type" value="Genomic_DNA"/>
</dbReference>
<feature type="transmembrane region" description="Helical" evidence="1">
    <location>
        <begin position="54"/>
        <end position="74"/>
    </location>
</feature>
<organism evidence="2">
    <name type="scientific">Salmonella enterica subsp. enterica serovar Javiana</name>
    <dbReference type="NCBI Taxonomy" id="363569"/>
    <lineage>
        <taxon>Bacteria</taxon>
        <taxon>Pseudomonadati</taxon>
        <taxon>Pseudomonadota</taxon>
        <taxon>Gammaproteobacteria</taxon>
        <taxon>Enterobacterales</taxon>
        <taxon>Enterobacteriaceae</taxon>
        <taxon>Salmonella</taxon>
    </lineage>
</organism>
<dbReference type="InterPro" id="IPR056918">
    <property type="entry name" value="8xMP"/>
</dbReference>
<name>A0A702KV22_SALET</name>
<protein>
    <submittedName>
        <fullName evidence="2">Uncharacterized protein</fullName>
    </submittedName>
</protein>